<proteinExistence type="inferred from homology"/>
<dbReference type="PANTHER" id="PTHR11527">
    <property type="entry name" value="HEAT-SHOCK PROTEIN 20 FAMILY MEMBER"/>
    <property type="match status" value="1"/>
</dbReference>
<reference evidence="5" key="1">
    <citation type="journal article" date="2013" name="Proc. Natl. Acad. Sci. U.S.A.">
        <title>Improving the coverage of the cyanobacterial phylum using diversity-driven genome sequencing.</title>
        <authorList>
            <person name="Shih P.M."/>
            <person name="Wu D."/>
            <person name="Latifi A."/>
            <person name="Axen S.D."/>
            <person name="Fewer D.P."/>
            <person name="Talla E."/>
            <person name="Calteau A."/>
            <person name="Cai F."/>
            <person name="Tandeau de Marsac N."/>
            <person name="Rippka R."/>
            <person name="Herdman M."/>
            <person name="Sivonen K."/>
            <person name="Coursin T."/>
            <person name="Laurent T."/>
            <person name="Goodwin L."/>
            <person name="Nolan M."/>
            <person name="Davenport K.W."/>
            <person name="Han C.S."/>
            <person name="Rubin E.M."/>
            <person name="Eisen J.A."/>
            <person name="Woyke T."/>
            <person name="Gugger M."/>
            <person name="Kerfeld C.A."/>
        </authorList>
    </citation>
    <scope>NUCLEOTIDE SEQUENCE [LARGE SCALE GENOMIC DNA]</scope>
    <source>
        <strain evidence="5">ATCC 29140 / PCC 7202</strain>
    </source>
</reference>
<accession>K9YPA9</accession>
<dbReference type="eggNOG" id="COG0071">
    <property type="taxonomic scope" value="Bacteria"/>
</dbReference>
<dbReference type="Gene3D" id="2.60.40.790">
    <property type="match status" value="1"/>
</dbReference>
<dbReference type="EMBL" id="CP003940">
    <property type="protein sequence ID" value="AFZ48781.1"/>
    <property type="molecule type" value="Genomic_DNA"/>
</dbReference>
<dbReference type="AlphaFoldDB" id="K9YPA9"/>
<dbReference type="InterPro" id="IPR002068">
    <property type="entry name" value="A-crystallin/Hsp20_dom"/>
</dbReference>
<dbReference type="Proteomes" id="UP000010483">
    <property type="component" value="Chromosome"/>
</dbReference>
<keyword evidence="5" id="KW-1185">Reference proteome</keyword>
<organism evidence="4 5">
    <name type="scientific">Cyanobacterium stanieri (strain ATCC 29140 / PCC 7202)</name>
    <dbReference type="NCBI Taxonomy" id="292563"/>
    <lineage>
        <taxon>Bacteria</taxon>
        <taxon>Bacillati</taxon>
        <taxon>Cyanobacteriota</taxon>
        <taxon>Cyanophyceae</taxon>
        <taxon>Oscillatoriophycideae</taxon>
        <taxon>Chroococcales</taxon>
        <taxon>Geminocystaceae</taxon>
        <taxon>Cyanobacterium</taxon>
    </lineage>
</organism>
<dbReference type="STRING" id="292563.Cyast_2841"/>
<dbReference type="KEGG" id="csn:Cyast_2841"/>
<sequence length="150" mass="16927">MSLVRFYPLSEVNGLHRQMNRLFDELSSGWEHLPTVGNIPLELLDNGDNLILKAVIPGINKDDIDISVSRQSLKISGEYHQEAEEKENNYYISEFHYGKFERTVNLPVAIKNAEVTAEYNDGILTLTLPKVEEVKTKVVKVSLNPAQTTA</sequence>
<keyword evidence="4" id="KW-0346">Stress response</keyword>
<protein>
    <submittedName>
        <fullName evidence="4">Heat shock protein Hsp20</fullName>
    </submittedName>
</protein>
<comment type="similarity">
    <text evidence="1 2">Belongs to the small heat shock protein (HSP20) family.</text>
</comment>
<dbReference type="HOGENOM" id="CLU_046737_12_2_3"/>
<gene>
    <name evidence="4" type="ordered locus">Cyast_2841</name>
</gene>
<evidence type="ECO:0000256" key="1">
    <source>
        <dbReference type="PROSITE-ProRule" id="PRU00285"/>
    </source>
</evidence>
<dbReference type="Pfam" id="PF00011">
    <property type="entry name" value="HSP20"/>
    <property type="match status" value="1"/>
</dbReference>
<dbReference type="CDD" id="cd06464">
    <property type="entry name" value="ACD_sHsps-like"/>
    <property type="match status" value="1"/>
</dbReference>
<evidence type="ECO:0000259" key="3">
    <source>
        <dbReference type="PROSITE" id="PS01031"/>
    </source>
</evidence>
<evidence type="ECO:0000256" key="2">
    <source>
        <dbReference type="RuleBase" id="RU003616"/>
    </source>
</evidence>
<name>K9YPA9_CYASC</name>
<dbReference type="InterPro" id="IPR008978">
    <property type="entry name" value="HSP20-like_chaperone"/>
</dbReference>
<evidence type="ECO:0000313" key="4">
    <source>
        <dbReference type="EMBL" id="AFZ48781.1"/>
    </source>
</evidence>
<feature type="domain" description="SHSP" evidence="3">
    <location>
        <begin position="32"/>
        <end position="144"/>
    </location>
</feature>
<dbReference type="BioCyc" id="CSTA292563:G1353-2845-MONOMER"/>
<evidence type="ECO:0000313" key="5">
    <source>
        <dbReference type="Proteomes" id="UP000010483"/>
    </source>
</evidence>
<dbReference type="SUPFAM" id="SSF49764">
    <property type="entry name" value="HSP20-like chaperones"/>
    <property type="match status" value="1"/>
</dbReference>
<dbReference type="PROSITE" id="PS01031">
    <property type="entry name" value="SHSP"/>
    <property type="match status" value="1"/>
</dbReference>
<dbReference type="InterPro" id="IPR031107">
    <property type="entry name" value="Small_HSP"/>
</dbReference>